<evidence type="ECO:0000313" key="11">
    <source>
        <dbReference type="WBParaSite" id="SMUV_0001033801-mRNA-1"/>
    </source>
</evidence>
<dbReference type="Pfam" id="PF00096">
    <property type="entry name" value="zf-C2H2"/>
    <property type="match status" value="1"/>
</dbReference>
<dbReference type="GO" id="GO:0000981">
    <property type="term" value="F:DNA-binding transcription factor activity, RNA polymerase II-specific"/>
    <property type="evidence" value="ECO:0007669"/>
    <property type="project" value="TreeGrafter"/>
</dbReference>
<evidence type="ECO:0000256" key="7">
    <source>
        <dbReference type="PROSITE-ProRule" id="PRU00042"/>
    </source>
</evidence>
<dbReference type="PROSITE" id="PS50157">
    <property type="entry name" value="ZINC_FINGER_C2H2_2"/>
    <property type="match status" value="3"/>
</dbReference>
<dbReference type="InterPro" id="IPR013087">
    <property type="entry name" value="Znf_C2H2_type"/>
</dbReference>
<dbReference type="Gene3D" id="3.30.160.60">
    <property type="entry name" value="Classic Zinc Finger"/>
    <property type="match status" value="3"/>
</dbReference>
<dbReference type="WBParaSite" id="SMUV_0001033801-mRNA-1">
    <property type="protein sequence ID" value="SMUV_0001033801-mRNA-1"/>
    <property type="gene ID" value="SMUV_0001033801"/>
</dbReference>
<dbReference type="PANTHER" id="PTHR23226">
    <property type="entry name" value="ZINC FINGER AND SCAN DOMAIN-CONTAINING"/>
    <property type="match status" value="1"/>
</dbReference>
<dbReference type="SMART" id="SM00355">
    <property type="entry name" value="ZnF_C2H2"/>
    <property type="match status" value="3"/>
</dbReference>
<evidence type="ECO:0000313" key="10">
    <source>
        <dbReference type="Proteomes" id="UP000046393"/>
    </source>
</evidence>
<dbReference type="Proteomes" id="UP000046393">
    <property type="component" value="Unplaced"/>
</dbReference>
<dbReference type="InterPro" id="IPR036236">
    <property type="entry name" value="Znf_C2H2_sf"/>
</dbReference>
<keyword evidence="5" id="KW-0862">Zinc</keyword>
<name>A0A0N5AZB5_9BILA</name>
<feature type="compositionally biased region" description="Pro residues" evidence="8">
    <location>
        <begin position="21"/>
        <end position="30"/>
    </location>
</feature>
<reference evidence="11" key="1">
    <citation type="submission" date="2017-02" db="UniProtKB">
        <authorList>
            <consortium name="WormBaseParasite"/>
        </authorList>
    </citation>
    <scope>IDENTIFICATION</scope>
</reference>
<evidence type="ECO:0000256" key="8">
    <source>
        <dbReference type="SAM" id="MobiDB-lite"/>
    </source>
</evidence>
<dbReference type="GO" id="GO:0008270">
    <property type="term" value="F:zinc ion binding"/>
    <property type="evidence" value="ECO:0007669"/>
    <property type="project" value="UniProtKB-KW"/>
</dbReference>
<feature type="region of interest" description="Disordered" evidence="8">
    <location>
        <begin position="1"/>
        <end position="33"/>
    </location>
</feature>
<sequence length="528" mass="58474">MEVHQSLPTHYLPSSYIVKPEQPPSAPSTPPIDDVPHTVNQAHLNPSSVTSMSSCSTDHRLYGHDSNPATIASQASPAIQNGRTLTADRKRPYNCTTCSSRFGSKMELEEHQNSHTGQKPFECNMCKARFNRRSTLWNHKRIHSDDKPFECNVCRMTFKWKNSLKCHKEMHQRKNEITGFENDPNEKTLTYATAAKKRMLESHDVGGIPTSSTEILQNGGPLITTCAATKKRSSKSLMNARALPAATPTNGVFGNNALSAVDGLLHPQLQAVHAALTRISSYFQYINYTDALQSLQDGFFANPKSVPIKDSKELDSLLSSTSRFSSIFKDDNTLKPNLCDDLTGFNTVNNVFDTKQEMSLFHPNAYLMLGTHQLQPSVSNFAQANLSSLNPNANSCGDYFHMQNGQTDQMTIGQTQQLLPMQTQYSQAGMLMNHNVITYQSNVSFFPMLFMLQMEAPALINSSAGDYTMTPTGLEYVLGNYQQSSTTNELGLDNREADPLQYSAAAQQQQTGATDDANTSKVVPQVSW</sequence>
<evidence type="ECO:0000256" key="6">
    <source>
        <dbReference type="ARBA" id="ARBA00023242"/>
    </source>
</evidence>
<evidence type="ECO:0000256" key="4">
    <source>
        <dbReference type="ARBA" id="ARBA00022771"/>
    </source>
</evidence>
<keyword evidence="4 7" id="KW-0863">Zinc-finger</keyword>
<comment type="subcellular location">
    <subcellularLocation>
        <location evidence="1">Nucleus</location>
    </subcellularLocation>
</comment>
<dbReference type="SUPFAM" id="SSF57667">
    <property type="entry name" value="beta-beta-alpha zinc fingers"/>
    <property type="match status" value="2"/>
</dbReference>
<evidence type="ECO:0000256" key="5">
    <source>
        <dbReference type="ARBA" id="ARBA00022833"/>
    </source>
</evidence>
<dbReference type="PROSITE" id="PS00028">
    <property type="entry name" value="ZINC_FINGER_C2H2_1"/>
    <property type="match status" value="3"/>
</dbReference>
<feature type="domain" description="C2H2-type" evidence="9">
    <location>
        <begin position="121"/>
        <end position="148"/>
    </location>
</feature>
<accession>A0A0N5AZB5</accession>
<keyword evidence="2" id="KW-0479">Metal-binding</keyword>
<evidence type="ECO:0000256" key="2">
    <source>
        <dbReference type="ARBA" id="ARBA00022723"/>
    </source>
</evidence>
<dbReference type="GO" id="GO:0005634">
    <property type="term" value="C:nucleus"/>
    <property type="evidence" value="ECO:0007669"/>
    <property type="project" value="UniProtKB-SubCell"/>
</dbReference>
<feature type="compositionally biased region" description="Polar residues" evidence="8">
    <location>
        <begin position="519"/>
        <end position="528"/>
    </location>
</feature>
<feature type="compositionally biased region" description="Low complexity" evidence="8">
    <location>
        <begin position="504"/>
        <end position="517"/>
    </location>
</feature>
<keyword evidence="6" id="KW-0539">Nucleus</keyword>
<dbReference type="FunFam" id="3.30.160.60:FF:001729">
    <property type="entry name" value="Zinc finger protein 337"/>
    <property type="match status" value="1"/>
</dbReference>
<keyword evidence="3" id="KW-0677">Repeat</keyword>
<dbReference type="FunFam" id="3.30.160.60:FF:001666">
    <property type="entry name" value="MDS1 and EVI1 complex locus"/>
    <property type="match status" value="1"/>
</dbReference>
<dbReference type="PANTHER" id="PTHR23226:SF416">
    <property type="entry name" value="FI01424P"/>
    <property type="match status" value="1"/>
</dbReference>
<feature type="region of interest" description="Disordered" evidence="8">
    <location>
        <begin position="504"/>
        <end position="528"/>
    </location>
</feature>
<evidence type="ECO:0000256" key="1">
    <source>
        <dbReference type="ARBA" id="ARBA00004123"/>
    </source>
</evidence>
<dbReference type="AlphaFoldDB" id="A0A0N5AZB5"/>
<dbReference type="GO" id="GO:0000978">
    <property type="term" value="F:RNA polymerase II cis-regulatory region sequence-specific DNA binding"/>
    <property type="evidence" value="ECO:0007669"/>
    <property type="project" value="TreeGrafter"/>
</dbReference>
<organism evidence="10 11">
    <name type="scientific">Syphacia muris</name>
    <dbReference type="NCBI Taxonomy" id="451379"/>
    <lineage>
        <taxon>Eukaryota</taxon>
        <taxon>Metazoa</taxon>
        <taxon>Ecdysozoa</taxon>
        <taxon>Nematoda</taxon>
        <taxon>Chromadorea</taxon>
        <taxon>Rhabditida</taxon>
        <taxon>Spirurina</taxon>
        <taxon>Oxyuridomorpha</taxon>
        <taxon>Oxyuroidea</taxon>
        <taxon>Oxyuridae</taxon>
        <taxon>Syphacia</taxon>
    </lineage>
</organism>
<protein>
    <submittedName>
        <fullName evidence="11">Zinc finger protein</fullName>
    </submittedName>
</protein>
<evidence type="ECO:0000256" key="3">
    <source>
        <dbReference type="ARBA" id="ARBA00022737"/>
    </source>
</evidence>
<feature type="domain" description="C2H2-type" evidence="9">
    <location>
        <begin position="149"/>
        <end position="176"/>
    </location>
</feature>
<proteinExistence type="predicted"/>
<feature type="domain" description="C2H2-type" evidence="9">
    <location>
        <begin position="93"/>
        <end position="120"/>
    </location>
</feature>
<keyword evidence="10" id="KW-1185">Reference proteome</keyword>
<dbReference type="STRING" id="451379.A0A0N5AZB5"/>
<evidence type="ECO:0000259" key="9">
    <source>
        <dbReference type="PROSITE" id="PS50157"/>
    </source>
</evidence>